<feature type="domain" description="DUF4352" evidence="4">
    <location>
        <begin position="140"/>
        <end position="222"/>
    </location>
</feature>
<feature type="transmembrane region" description="Helical" evidence="3">
    <location>
        <begin position="36"/>
        <end position="53"/>
    </location>
</feature>
<evidence type="ECO:0000259" key="4">
    <source>
        <dbReference type="Pfam" id="PF11611"/>
    </source>
</evidence>
<dbReference type="Proteomes" id="UP000260943">
    <property type="component" value="Unassembled WGS sequence"/>
</dbReference>
<protein>
    <submittedName>
        <fullName evidence="5">DUF4352 domain-containing protein</fullName>
    </submittedName>
</protein>
<evidence type="ECO:0000313" key="6">
    <source>
        <dbReference type="Proteomes" id="UP000260943"/>
    </source>
</evidence>
<proteinExistence type="predicted"/>
<feature type="transmembrane region" description="Helical" evidence="3">
    <location>
        <begin position="65"/>
        <end position="87"/>
    </location>
</feature>
<feature type="transmembrane region" description="Helical" evidence="3">
    <location>
        <begin position="12"/>
        <end position="30"/>
    </location>
</feature>
<comment type="caution">
    <text evidence="5">The sequence shown here is derived from an EMBL/GenBank/DDBJ whole genome shotgun (WGS) entry which is preliminary data.</text>
</comment>
<evidence type="ECO:0000256" key="2">
    <source>
        <dbReference type="SAM" id="MobiDB-lite"/>
    </source>
</evidence>
<evidence type="ECO:0000256" key="1">
    <source>
        <dbReference type="ARBA" id="ARBA00022729"/>
    </source>
</evidence>
<feature type="region of interest" description="Disordered" evidence="2">
    <location>
        <begin position="99"/>
        <end position="124"/>
    </location>
</feature>
<dbReference type="AlphaFoldDB" id="A0A3E4QUW8"/>
<keyword evidence="1" id="KW-0732">Signal</keyword>
<sequence length="245" mass="25095">MDASRSHAPRSVMGIVGLVLAIIAAATSFMPIVNNFSFFLALISAILSLVAVISCARGKKSGKGVAIAGLVVSIISIVVVLATQSMYSAAIDDAVNGPDVSGVSTQQGGDDPSKEDDGAGDASNTQNLAVGTSIDLESGLSVTVDAVDTSIVNYDGSALVGVQVTYVNNSDNSADYNMYDWKGEDAQGAQENSTFFSDDGKELSSGSLAPGGTKTGFLYFKEGTVKALYFSSVLSDDASASWSLA</sequence>
<keyword evidence="3" id="KW-0472">Membrane</keyword>
<dbReference type="Pfam" id="PF11611">
    <property type="entry name" value="DUF4352"/>
    <property type="match status" value="1"/>
</dbReference>
<evidence type="ECO:0000256" key="3">
    <source>
        <dbReference type="SAM" id="Phobius"/>
    </source>
</evidence>
<name>A0A3E4QUW8_9ACTN</name>
<evidence type="ECO:0000313" key="5">
    <source>
        <dbReference type="EMBL" id="RGL10768.1"/>
    </source>
</evidence>
<accession>A0A3E4QUW8</accession>
<organism evidence="5 6">
    <name type="scientific">Collinsella tanakaei</name>
    <dbReference type="NCBI Taxonomy" id="626935"/>
    <lineage>
        <taxon>Bacteria</taxon>
        <taxon>Bacillati</taxon>
        <taxon>Actinomycetota</taxon>
        <taxon>Coriobacteriia</taxon>
        <taxon>Coriobacteriales</taxon>
        <taxon>Coriobacteriaceae</taxon>
        <taxon>Collinsella</taxon>
    </lineage>
</organism>
<dbReference type="InterPro" id="IPR029050">
    <property type="entry name" value="Immunoprotect_excell_Ig-like"/>
</dbReference>
<reference evidence="5 6" key="1">
    <citation type="submission" date="2018-08" db="EMBL/GenBank/DDBJ databases">
        <title>A genome reference for cultivated species of the human gut microbiota.</title>
        <authorList>
            <person name="Zou Y."/>
            <person name="Xue W."/>
            <person name="Luo G."/>
        </authorList>
    </citation>
    <scope>NUCLEOTIDE SEQUENCE [LARGE SCALE GENOMIC DNA]</scope>
    <source>
        <strain evidence="5 6">TF08-14</strain>
    </source>
</reference>
<gene>
    <name evidence="5" type="ORF">DXC81_04690</name>
</gene>
<dbReference type="Gene3D" id="2.60.40.1240">
    <property type="match status" value="1"/>
</dbReference>
<dbReference type="RefSeq" id="WP_117679395.1">
    <property type="nucleotide sequence ID" value="NZ_CALJOO010000128.1"/>
</dbReference>
<keyword evidence="3" id="KW-1133">Transmembrane helix</keyword>
<dbReference type="InterPro" id="IPR029051">
    <property type="entry name" value="DUF4352"/>
</dbReference>
<keyword evidence="3" id="KW-0812">Transmembrane</keyword>
<dbReference type="EMBL" id="QSRJ01000004">
    <property type="protein sequence ID" value="RGL10768.1"/>
    <property type="molecule type" value="Genomic_DNA"/>
</dbReference>